<dbReference type="GeneID" id="4999579"/>
<accession>A4RRJ0</accession>
<name>A4RRJ0_OSTLU</name>
<sequence>MSAYEDAVRTTLGALARALDAKRCDATLEGAWKLDVARSESLGPFLRALGAPRIATPIADNLPTTVTVKCDDDGRGFAIVDATALSSRNETRARFDGAETLRTTRGGRKRFYLSGDAREGALVIVCRLFERGEGWATEQIRGMDPSGSGMLRERNVLKRPNGEPDVVVDRFFRRVVD</sequence>
<dbReference type="Proteomes" id="UP000001568">
    <property type="component" value="Chromosome 1"/>
</dbReference>
<dbReference type="HOGENOM" id="CLU_1573552_0_0_1"/>
<dbReference type="KEGG" id="olu:OSTLU_13863"/>
<reference evidence="1 2" key="1">
    <citation type="journal article" date="2007" name="Proc. Natl. Acad. Sci. U.S.A.">
        <title>The tiny eukaryote Ostreococcus provides genomic insights into the paradox of plankton speciation.</title>
        <authorList>
            <person name="Palenik B."/>
            <person name="Grimwood J."/>
            <person name="Aerts A."/>
            <person name="Rouze P."/>
            <person name="Salamov A."/>
            <person name="Putnam N."/>
            <person name="Dupont C."/>
            <person name="Jorgensen R."/>
            <person name="Derelle E."/>
            <person name="Rombauts S."/>
            <person name="Zhou K."/>
            <person name="Otillar R."/>
            <person name="Merchant S.S."/>
            <person name="Podell S."/>
            <person name="Gaasterland T."/>
            <person name="Napoli C."/>
            <person name="Gendler K."/>
            <person name="Manuell A."/>
            <person name="Tai V."/>
            <person name="Vallon O."/>
            <person name="Piganeau G."/>
            <person name="Jancek S."/>
            <person name="Heijde M."/>
            <person name="Jabbari K."/>
            <person name="Bowler C."/>
            <person name="Lohr M."/>
            <person name="Robbens S."/>
            <person name="Werner G."/>
            <person name="Dubchak I."/>
            <person name="Pazour G.J."/>
            <person name="Ren Q."/>
            <person name="Paulsen I."/>
            <person name="Delwiche C."/>
            <person name="Schmutz J."/>
            <person name="Rokhsar D."/>
            <person name="Van de Peer Y."/>
            <person name="Moreau H."/>
            <person name="Grigoriev I.V."/>
        </authorList>
    </citation>
    <scope>NUCLEOTIDE SEQUENCE [LARGE SCALE GENOMIC DNA]</scope>
    <source>
        <strain evidence="1 2">CCE9901</strain>
    </source>
</reference>
<dbReference type="AlphaFoldDB" id="A4RRJ0"/>
<keyword evidence="2" id="KW-1185">Reference proteome</keyword>
<dbReference type="SUPFAM" id="SSF50814">
    <property type="entry name" value="Lipocalins"/>
    <property type="match status" value="1"/>
</dbReference>
<dbReference type="EMBL" id="CP000581">
    <property type="protein sequence ID" value="ABO94203.1"/>
    <property type="molecule type" value="Genomic_DNA"/>
</dbReference>
<organism evidence="1 2">
    <name type="scientific">Ostreococcus lucimarinus (strain CCE9901)</name>
    <dbReference type="NCBI Taxonomy" id="436017"/>
    <lineage>
        <taxon>Eukaryota</taxon>
        <taxon>Viridiplantae</taxon>
        <taxon>Chlorophyta</taxon>
        <taxon>Mamiellophyceae</taxon>
        <taxon>Mamiellales</taxon>
        <taxon>Bathycoccaceae</taxon>
        <taxon>Ostreococcus</taxon>
    </lineage>
</organism>
<evidence type="ECO:0000313" key="2">
    <source>
        <dbReference type="Proteomes" id="UP000001568"/>
    </source>
</evidence>
<dbReference type="RefSeq" id="XP_001415911.1">
    <property type="nucleotide sequence ID" value="XM_001415874.1"/>
</dbReference>
<dbReference type="OrthoDB" id="434070at2759"/>
<protein>
    <submittedName>
        <fullName evidence="1">Uncharacterized protein</fullName>
    </submittedName>
</protein>
<evidence type="ECO:0000313" key="1">
    <source>
        <dbReference type="EMBL" id="ABO94203.1"/>
    </source>
</evidence>
<dbReference type="OMA" id="WETRQER"/>
<dbReference type="Gramene" id="ABO94203">
    <property type="protein sequence ID" value="ABO94203"/>
    <property type="gene ID" value="OSTLU_13863"/>
</dbReference>
<dbReference type="InterPro" id="IPR012674">
    <property type="entry name" value="Calycin"/>
</dbReference>
<proteinExistence type="predicted"/>
<gene>
    <name evidence="1" type="ORF">OSTLU_13863</name>
</gene>